<evidence type="ECO:0000313" key="1">
    <source>
        <dbReference type="EMBL" id="CAK0843289.1"/>
    </source>
</evidence>
<protein>
    <recommendedName>
        <fullName evidence="3">Cellulase</fullName>
    </recommendedName>
</protein>
<name>A0ABN9TC57_9DINO</name>
<evidence type="ECO:0000313" key="2">
    <source>
        <dbReference type="Proteomes" id="UP001189429"/>
    </source>
</evidence>
<organism evidence="1 2">
    <name type="scientific">Prorocentrum cordatum</name>
    <dbReference type="NCBI Taxonomy" id="2364126"/>
    <lineage>
        <taxon>Eukaryota</taxon>
        <taxon>Sar</taxon>
        <taxon>Alveolata</taxon>
        <taxon>Dinophyceae</taxon>
        <taxon>Prorocentrales</taxon>
        <taxon>Prorocentraceae</taxon>
        <taxon>Prorocentrum</taxon>
    </lineage>
</organism>
<reference evidence="1" key="1">
    <citation type="submission" date="2023-10" db="EMBL/GenBank/DDBJ databases">
        <authorList>
            <person name="Chen Y."/>
            <person name="Shah S."/>
            <person name="Dougan E. K."/>
            <person name="Thang M."/>
            <person name="Chan C."/>
        </authorList>
    </citation>
    <scope>NUCLEOTIDE SEQUENCE [LARGE SCALE GENOMIC DNA]</scope>
</reference>
<gene>
    <name evidence="1" type="ORF">PCOR1329_LOCUS37678</name>
</gene>
<keyword evidence="2" id="KW-1185">Reference proteome</keyword>
<sequence>MAGDMGRPHVAYAVDDDKWGDVVLNTYYPHDANACDAVQAGQTGPVYGRCFWEGSRWNCPGACVSGDGAVTIDGSAVGASSNSCRSCHFDGENKVTGDWWVTSWTNPTSATALRQA</sequence>
<evidence type="ECO:0008006" key="3">
    <source>
        <dbReference type="Google" id="ProtNLM"/>
    </source>
</evidence>
<accession>A0ABN9TC57</accession>
<proteinExistence type="predicted"/>
<comment type="caution">
    <text evidence="1">The sequence shown here is derived from an EMBL/GenBank/DDBJ whole genome shotgun (WGS) entry which is preliminary data.</text>
</comment>
<dbReference type="EMBL" id="CAUYUJ010014566">
    <property type="protein sequence ID" value="CAK0843289.1"/>
    <property type="molecule type" value="Genomic_DNA"/>
</dbReference>
<dbReference type="Proteomes" id="UP001189429">
    <property type="component" value="Unassembled WGS sequence"/>
</dbReference>